<dbReference type="InterPro" id="IPR018076">
    <property type="entry name" value="T2SS_GspF_dom"/>
</dbReference>
<dbReference type="PANTHER" id="PTHR35007">
    <property type="entry name" value="INTEGRAL MEMBRANE PROTEIN-RELATED"/>
    <property type="match status" value="1"/>
</dbReference>
<protein>
    <submittedName>
        <fullName evidence="8">Type II secretion system F family protein</fullName>
    </submittedName>
</protein>
<dbReference type="PANTHER" id="PTHR35007:SF3">
    <property type="entry name" value="POSSIBLE CONSERVED ALANINE RICH MEMBRANE PROTEIN"/>
    <property type="match status" value="1"/>
</dbReference>
<evidence type="ECO:0000256" key="3">
    <source>
        <dbReference type="ARBA" id="ARBA00022692"/>
    </source>
</evidence>
<evidence type="ECO:0000256" key="5">
    <source>
        <dbReference type="ARBA" id="ARBA00023136"/>
    </source>
</evidence>
<feature type="domain" description="Type II secretion system protein GspF" evidence="7">
    <location>
        <begin position="121"/>
        <end position="241"/>
    </location>
</feature>
<comment type="caution">
    <text evidence="8">The sequence shown here is derived from an EMBL/GenBank/DDBJ whole genome shotgun (WGS) entry which is preliminary data.</text>
</comment>
<keyword evidence="9" id="KW-1185">Reference proteome</keyword>
<evidence type="ECO:0000313" key="9">
    <source>
        <dbReference type="Proteomes" id="UP001431429"/>
    </source>
</evidence>
<evidence type="ECO:0000256" key="2">
    <source>
        <dbReference type="ARBA" id="ARBA00022475"/>
    </source>
</evidence>
<organism evidence="8 9">
    <name type="scientific">Streptomyces albipurpureus</name>
    <dbReference type="NCBI Taxonomy" id="2897419"/>
    <lineage>
        <taxon>Bacteria</taxon>
        <taxon>Bacillati</taxon>
        <taxon>Actinomycetota</taxon>
        <taxon>Actinomycetes</taxon>
        <taxon>Kitasatosporales</taxon>
        <taxon>Streptomycetaceae</taxon>
        <taxon>Streptomyces</taxon>
    </lineage>
</organism>
<gene>
    <name evidence="8" type="ORF">NBG84_23235</name>
</gene>
<dbReference type="RefSeq" id="WP_250921499.1">
    <property type="nucleotide sequence ID" value="NZ_JAMQAW010000029.1"/>
</dbReference>
<name>A0ABT0URU6_9ACTN</name>
<keyword evidence="2" id="KW-1003">Cell membrane</keyword>
<evidence type="ECO:0000313" key="8">
    <source>
        <dbReference type="EMBL" id="MCM2391169.1"/>
    </source>
</evidence>
<reference evidence="8" key="1">
    <citation type="submission" date="2022-06" db="EMBL/GenBank/DDBJ databases">
        <title>Genome public.</title>
        <authorList>
            <person name="Sun Q."/>
        </authorList>
    </citation>
    <scope>NUCLEOTIDE SEQUENCE</scope>
    <source>
        <strain evidence="8">CWNU-1</strain>
    </source>
</reference>
<dbReference type="Proteomes" id="UP001431429">
    <property type="component" value="Unassembled WGS sequence"/>
</dbReference>
<keyword evidence="3 6" id="KW-0812">Transmembrane</keyword>
<evidence type="ECO:0000259" key="7">
    <source>
        <dbReference type="Pfam" id="PF00482"/>
    </source>
</evidence>
<keyword evidence="4 6" id="KW-1133">Transmembrane helix</keyword>
<feature type="transmembrane region" description="Helical" evidence="6">
    <location>
        <begin position="222"/>
        <end position="253"/>
    </location>
</feature>
<evidence type="ECO:0000256" key="6">
    <source>
        <dbReference type="SAM" id="Phobius"/>
    </source>
</evidence>
<comment type="subcellular location">
    <subcellularLocation>
        <location evidence="1">Cell membrane</location>
        <topology evidence="1">Multi-pass membrane protein</topology>
    </subcellularLocation>
</comment>
<keyword evidence="5 6" id="KW-0472">Membrane</keyword>
<proteinExistence type="predicted"/>
<feature type="transmembrane region" description="Helical" evidence="6">
    <location>
        <begin position="6"/>
        <end position="28"/>
    </location>
</feature>
<dbReference type="Pfam" id="PF00482">
    <property type="entry name" value="T2SSF"/>
    <property type="match status" value="1"/>
</dbReference>
<evidence type="ECO:0000256" key="4">
    <source>
        <dbReference type="ARBA" id="ARBA00022989"/>
    </source>
</evidence>
<dbReference type="EMBL" id="JAMQAW010000029">
    <property type="protein sequence ID" value="MCM2391169.1"/>
    <property type="molecule type" value="Genomic_DNA"/>
</dbReference>
<accession>A0ABT0URU6</accession>
<evidence type="ECO:0000256" key="1">
    <source>
        <dbReference type="ARBA" id="ARBA00004651"/>
    </source>
</evidence>
<sequence length="256" mass="26410">MSADSLHTLGAVVCALAAAVVLSAAVSVRHRQRAIRRAERLLGRERVRPRWNAEEKAVRARIWAPPAVAAIAGWVLVEGFLGGTFGLAAAYGVRRWQRARPPALMGAEGEADHQLPLAGDLLAACVAAGAGPREAAEAVGDALRGPVGERLARAAAELRLGGEPAVAWGWLAQTPGATELARCLERADATGAPAGEAVARVAERLRADRARIAATRGHRAQVLITAPVGLCFLPAFLAVGVAPVVVGLAGGLLQGN</sequence>